<accession>A0A0D1Y8K5</accession>
<keyword evidence="1" id="KW-0812">Transmembrane</keyword>
<proteinExistence type="predicted"/>
<keyword evidence="1" id="KW-0472">Membrane</keyword>
<feature type="transmembrane region" description="Helical" evidence="1">
    <location>
        <begin position="93"/>
        <end position="113"/>
    </location>
</feature>
<dbReference type="EMBL" id="KN846954">
    <property type="protein sequence ID" value="KIV77104.1"/>
    <property type="molecule type" value="Genomic_DNA"/>
</dbReference>
<dbReference type="HOGENOM" id="CLU_1845126_0_0_1"/>
<evidence type="ECO:0000256" key="1">
    <source>
        <dbReference type="SAM" id="Phobius"/>
    </source>
</evidence>
<name>A0A0D1Y8K5_9EURO</name>
<gene>
    <name evidence="2" type="ORF">PV11_08935</name>
</gene>
<evidence type="ECO:0000313" key="2">
    <source>
        <dbReference type="EMBL" id="KIV77104.1"/>
    </source>
</evidence>
<evidence type="ECO:0000313" key="3">
    <source>
        <dbReference type="Proteomes" id="UP000053599"/>
    </source>
</evidence>
<protein>
    <submittedName>
        <fullName evidence="2">Uncharacterized protein</fullName>
    </submittedName>
</protein>
<organism evidence="2 3">
    <name type="scientific">Exophiala sideris</name>
    <dbReference type="NCBI Taxonomy" id="1016849"/>
    <lineage>
        <taxon>Eukaryota</taxon>
        <taxon>Fungi</taxon>
        <taxon>Dikarya</taxon>
        <taxon>Ascomycota</taxon>
        <taxon>Pezizomycotina</taxon>
        <taxon>Eurotiomycetes</taxon>
        <taxon>Chaetothyriomycetidae</taxon>
        <taxon>Chaetothyriales</taxon>
        <taxon>Herpotrichiellaceae</taxon>
        <taxon>Exophiala</taxon>
    </lineage>
</organism>
<sequence>MCGTNAIMRRDGILEGCLNIVELKATTDVPATSFFQTRVFPQTEAAESTWPSNMLLHDPRTMTWRPVLLALLASRLRNPFHGRKKHPPEQSKVSSVLDLMTSCIIVFGLSLGWQPLCYPPPLMAKVRVIHDEAFIFPLP</sequence>
<dbReference type="Proteomes" id="UP000053599">
    <property type="component" value="Unassembled WGS sequence"/>
</dbReference>
<dbReference type="AlphaFoldDB" id="A0A0D1Y8K5"/>
<keyword evidence="1" id="KW-1133">Transmembrane helix</keyword>
<reference evidence="2 3" key="1">
    <citation type="submission" date="2015-01" db="EMBL/GenBank/DDBJ databases">
        <title>The Genome Sequence of Exophiala sideris CBS121828.</title>
        <authorList>
            <consortium name="The Broad Institute Genomics Platform"/>
            <person name="Cuomo C."/>
            <person name="de Hoog S."/>
            <person name="Gorbushina A."/>
            <person name="Stielow B."/>
            <person name="Teixiera M."/>
            <person name="Abouelleil A."/>
            <person name="Chapman S.B."/>
            <person name="Priest M."/>
            <person name="Young S.K."/>
            <person name="Wortman J."/>
            <person name="Nusbaum C."/>
            <person name="Birren B."/>
        </authorList>
    </citation>
    <scope>NUCLEOTIDE SEQUENCE [LARGE SCALE GENOMIC DNA]</scope>
    <source>
        <strain evidence="2 3">CBS 121828</strain>
    </source>
</reference>